<dbReference type="Gene3D" id="3.30.1380.20">
    <property type="entry name" value="Trafficking protein particle complex subunit 3"/>
    <property type="match status" value="1"/>
</dbReference>
<dbReference type="AlphaFoldDB" id="C8P782"/>
<evidence type="ECO:0000313" key="4">
    <source>
        <dbReference type="Proteomes" id="UP000003675"/>
    </source>
</evidence>
<dbReference type="Proteomes" id="UP000051883">
    <property type="component" value="Unassembled WGS sequence"/>
</dbReference>
<dbReference type="InterPro" id="IPR024096">
    <property type="entry name" value="NO_sig/Golgi_transp_ligand-bd"/>
</dbReference>
<dbReference type="InterPro" id="IPR019642">
    <property type="entry name" value="DUF2507"/>
</dbReference>
<dbReference type="eggNOG" id="COG1719">
    <property type="taxonomic scope" value="Bacteria"/>
</dbReference>
<comment type="caution">
    <text evidence="2">The sequence shown here is derived from an EMBL/GenBank/DDBJ whole genome shotgun (WGS) entry which is preliminary data.</text>
</comment>
<evidence type="ECO:0000313" key="3">
    <source>
        <dbReference type="EMBL" id="KRK56455.1"/>
    </source>
</evidence>
<protein>
    <recommendedName>
        <fullName evidence="6">DUF2507 domain-containing protein</fullName>
    </recommendedName>
</protein>
<feature type="compositionally biased region" description="Polar residues" evidence="1">
    <location>
        <begin position="212"/>
        <end position="221"/>
    </location>
</feature>
<name>C8P782_9LACO</name>
<dbReference type="EMBL" id="ACLL01000028">
    <property type="protein sequence ID" value="EEW53626.1"/>
    <property type="molecule type" value="Genomic_DNA"/>
</dbReference>
<dbReference type="Proteomes" id="UP000003675">
    <property type="component" value="Unassembled WGS sequence"/>
</dbReference>
<evidence type="ECO:0000256" key="1">
    <source>
        <dbReference type="SAM" id="MobiDB-lite"/>
    </source>
</evidence>
<feature type="region of interest" description="Disordered" evidence="1">
    <location>
        <begin position="212"/>
        <end position="244"/>
    </location>
</feature>
<gene>
    <name evidence="3" type="ORF">FC31_GL001306</name>
    <name evidence="2" type="ORF">HMPREF0494_1176</name>
</gene>
<dbReference type="SUPFAM" id="SSF111126">
    <property type="entry name" value="Ligand-binding domain in the NO signalling and Golgi transport"/>
    <property type="match status" value="1"/>
</dbReference>
<sequence>MGRLSISATSLLIAKYLKLNYRFNNQNLQVLKLTLLSELILSIIISDWEKERTITMSQKLYDELINSPQGLINGTLRDVILPAILGKETDELLYWIGKDLARQYPVASRGELVTLTHQLGLGDLTLEKHSSTSQLWRLGGPIVAGRIKKDDEETTFGLECGFLAQEIEFQLGTVVEAKLNDRHHDAVDILLENDPQTDSNSERAELATFIHLQNASSSADQPQDVKPGRHLRKRRAKKQKPRND</sequence>
<reference evidence="2 4" key="1">
    <citation type="submission" date="2009-09" db="EMBL/GenBank/DDBJ databases">
        <authorList>
            <person name="Qin X."/>
            <person name="Bachman B."/>
            <person name="Battles P."/>
            <person name="Bell A."/>
            <person name="Bess C."/>
            <person name="Bickham C."/>
            <person name="Chaboub L."/>
            <person name="Chen D."/>
            <person name="Coyle M."/>
            <person name="Deiros D.R."/>
            <person name="Dinh H."/>
            <person name="Forbes L."/>
            <person name="Fowler G."/>
            <person name="Francisco L."/>
            <person name="Fu Q."/>
            <person name="Gubbala S."/>
            <person name="Hale W."/>
            <person name="Han Y."/>
            <person name="Hemphill L."/>
            <person name="Highlander S.K."/>
            <person name="Hirani K."/>
            <person name="Hogues M."/>
            <person name="Jackson L."/>
            <person name="Jakkamsetti A."/>
            <person name="Javaid M."/>
            <person name="Jiang H."/>
            <person name="Korchina V."/>
            <person name="Kovar C."/>
            <person name="Lara F."/>
            <person name="Lee S."/>
            <person name="Mata R."/>
            <person name="Mathew T."/>
            <person name="Moen C."/>
            <person name="Morales K."/>
            <person name="Munidasa M."/>
            <person name="Nazareth L."/>
            <person name="Ngo R."/>
            <person name="Nguyen L."/>
            <person name="Okwuonu G."/>
            <person name="Ongeri F."/>
            <person name="Patil S."/>
            <person name="Petrosino J."/>
            <person name="Pham C."/>
            <person name="Pham P."/>
            <person name="Pu L.-L."/>
            <person name="Puazo M."/>
            <person name="Raj R."/>
            <person name="Reid J."/>
            <person name="Rouhana J."/>
            <person name="Saada N."/>
            <person name="Shang Y."/>
            <person name="Simmons D."/>
            <person name="Thornton R."/>
            <person name="Warren J."/>
            <person name="Weissenberger G."/>
            <person name="Zhang J."/>
            <person name="Zhang L."/>
            <person name="Zhou C."/>
            <person name="Zhu D."/>
            <person name="Muzny D."/>
            <person name="Worley K."/>
            <person name="Gibbs R."/>
        </authorList>
    </citation>
    <scope>NUCLEOTIDE SEQUENCE [LARGE SCALE GENOMIC DNA]</scope>
    <source>
        <strain evidence="2 4">DSM 16041</strain>
    </source>
</reference>
<dbReference type="EMBL" id="AZDK01000033">
    <property type="protein sequence ID" value="KRK56455.1"/>
    <property type="molecule type" value="Genomic_DNA"/>
</dbReference>
<dbReference type="Pfam" id="PF10702">
    <property type="entry name" value="DUF2507"/>
    <property type="match status" value="1"/>
</dbReference>
<evidence type="ECO:0000313" key="5">
    <source>
        <dbReference type="Proteomes" id="UP000051883"/>
    </source>
</evidence>
<dbReference type="STRING" id="525309.HMPREF0494_1176"/>
<dbReference type="PATRIC" id="fig|525309.8.peg.1319"/>
<reference evidence="3 5" key="2">
    <citation type="journal article" date="2015" name="Genome Announc.">
        <title>Expanding the biotechnology potential of lactobacilli through comparative genomics of 213 strains and associated genera.</title>
        <authorList>
            <person name="Sun Z."/>
            <person name="Harris H.M."/>
            <person name="McCann A."/>
            <person name="Guo C."/>
            <person name="Argimon S."/>
            <person name="Zhang W."/>
            <person name="Yang X."/>
            <person name="Jeffery I.B."/>
            <person name="Cooney J.C."/>
            <person name="Kagawa T.F."/>
            <person name="Liu W."/>
            <person name="Song Y."/>
            <person name="Salvetti E."/>
            <person name="Wrobel A."/>
            <person name="Rasinkangas P."/>
            <person name="Parkhill J."/>
            <person name="Rea M.C."/>
            <person name="O'Sullivan O."/>
            <person name="Ritari J."/>
            <person name="Douillard F.P."/>
            <person name="Paul Ross R."/>
            <person name="Yang R."/>
            <person name="Briner A.E."/>
            <person name="Felis G.E."/>
            <person name="de Vos W.M."/>
            <person name="Barrangou R."/>
            <person name="Klaenhammer T.R."/>
            <person name="Caufield P.W."/>
            <person name="Cui Y."/>
            <person name="Zhang H."/>
            <person name="O'Toole P.W."/>
        </authorList>
    </citation>
    <scope>NUCLEOTIDE SEQUENCE [LARGE SCALE GENOMIC DNA]</scope>
    <source>
        <strain evidence="3 5">DSM 16041</strain>
    </source>
</reference>
<accession>C8P782</accession>
<evidence type="ECO:0008006" key="6">
    <source>
        <dbReference type="Google" id="ProtNLM"/>
    </source>
</evidence>
<organism evidence="2 4">
    <name type="scientific">Limosilactobacillus antri DSM 16041</name>
    <dbReference type="NCBI Taxonomy" id="525309"/>
    <lineage>
        <taxon>Bacteria</taxon>
        <taxon>Bacillati</taxon>
        <taxon>Bacillota</taxon>
        <taxon>Bacilli</taxon>
        <taxon>Lactobacillales</taxon>
        <taxon>Lactobacillaceae</taxon>
        <taxon>Limosilactobacillus</taxon>
    </lineage>
</organism>
<feature type="compositionally biased region" description="Basic residues" evidence="1">
    <location>
        <begin position="228"/>
        <end position="244"/>
    </location>
</feature>
<evidence type="ECO:0000313" key="2">
    <source>
        <dbReference type="EMBL" id="EEW53626.1"/>
    </source>
</evidence>
<keyword evidence="5" id="KW-1185">Reference proteome</keyword>
<dbReference type="HOGENOM" id="CLU_099404_1_0_9"/>
<proteinExistence type="predicted"/>